<protein>
    <submittedName>
        <fullName evidence="1">Uncharacterized protein</fullName>
    </submittedName>
</protein>
<comment type="caution">
    <text evidence="1">The sequence shown here is derived from an EMBL/GenBank/DDBJ whole genome shotgun (WGS) entry which is preliminary data.</text>
</comment>
<sequence>MYLFGGFAGAGSIDKDEDAERVEQHHLRVEKDIHARATQAALRRHRGCDWVGRRDRHLAENPPRKTGKTWEADDQDHVRTRQVMKQSIKLGQ</sequence>
<proteinExistence type="predicted"/>
<dbReference type="EMBL" id="JARK01001416">
    <property type="protein sequence ID" value="EYC05688.1"/>
    <property type="molecule type" value="Genomic_DNA"/>
</dbReference>
<name>A0A016TTG4_9BILA</name>
<accession>A0A016TTG4</accession>
<gene>
    <name evidence="1" type="primary">Acey_s0080.g1312</name>
    <name evidence="1" type="ORF">Y032_0080g1312</name>
</gene>
<keyword evidence="2" id="KW-1185">Reference proteome</keyword>
<dbReference type="Proteomes" id="UP000024635">
    <property type="component" value="Unassembled WGS sequence"/>
</dbReference>
<evidence type="ECO:0000313" key="1">
    <source>
        <dbReference type="EMBL" id="EYC05688.1"/>
    </source>
</evidence>
<evidence type="ECO:0000313" key="2">
    <source>
        <dbReference type="Proteomes" id="UP000024635"/>
    </source>
</evidence>
<organism evidence="1 2">
    <name type="scientific">Ancylostoma ceylanicum</name>
    <dbReference type="NCBI Taxonomy" id="53326"/>
    <lineage>
        <taxon>Eukaryota</taxon>
        <taxon>Metazoa</taxon>
        <taxon>Ecdysozoa</taxon>
        <taxon>Nematoda</taxon>
        <taxon>Chromadorea</taxon>
        <taxon>Rhabditida</taxon>
        <taxon>Rhabditina</taxon>
        <taxon>Rhabditomorpha</taxon>
        <taxon>Strongyloidea</taxon>
        <taxon>Ancylostomatidae</taxon>
        <taxon>Ancylostomatinae</taxon>
        <taxon>Ancylostoma</taxon>
    </lineage>
</organism>
<reference evidence="2" key="1">
    <citation type="journal article" date="2015" name="Nat. Genet.">
        <title>The genome and transcriptome of the zoonotic hookworm Ancylostoma ceylanicum identify infection-specific gene families.</title>
        <authorList>
            <person name="Schwarz E.M."/>
            <person name="Hu Y."/>
            <person name="Antoshechkin I."/>
            <person name="Miller M.M."/>
            <person name="Sternberg P.W."/>
            <person name="Aroian R.V."/>
        </authorList>
    </citation>
    <scope>NUCLEOTIDE SEQUENCE</scope>
    <source>
        <strain evidence="2">HY135</strain>
    </source>
</reference>
<dbReference type="AlphaFoldDB" id="A0A016TTG4"/>